<dbReference type="Proteomes" id="UP000294028">
    <property type="component" value="Unassembled WGS sequence"/>
</dbReference>
<keyword evidence="1" id="KW-0812">Transmembrane</keyword>
<organism evidence="2 3">
    <name type="scientific">Halogeometricum borinquense</name>
    <dbReference type="NCBI Taxonomy" id="60847"/>
    <lineage>
        <taxon>Archaea</taxon>
        <taxon>Methanobacteriati</taxon>
        <taxon>Methanobacteriota</taxon>
        <taxon>Stenosarchaea group</taxon>
        <taxon>Halobacteria</taxon>
        <taxon>Halobacteriales</taxon>
        <taxon>Haloferacaceae</taxon>
        <taxon>Halogeometricum</taxon>
    </lineage>
</organism>
<dbReference type="RefSeq" id="WP_129786168.1">
    <property type="nucleotide sequence ID" value="NZ_RZHH01000003.1"/>
</dbReference>
<name>A0A482T0X4_9EURY</name>
<evidence type="ECO:0000256" key="1">
    <source>
        <dbReference type="SAM" id="Phobius"/>
    </source>
</evidence>
<gene>
    <name evidence="2" type="ORF">ELS19_17240</name>
</gene>
<proteinExistence type="predicted"/>
<feature type="transmembrane region" description="Helical" evidence="1">
    <location>
        <begin position="89"/>
        <end position="108"/>
    </location>
</feature>
<accession>A0A482T0X4</accession>
<sequence length="138" mass="14592">MGKSVTDILDDVKDLSIPTVVKRFLVSLPIGVSGFALSEGIDTTVDAFWIGPLDKIGEITKELTGASFGSLADILNEGAEVSIGSLSEFGIAGWLVAIVLVVISLEVLSRLLDRFNIDTLSGIDIPIIGRFLGATDEE</sequence>
<dbReference type="AlphaFoldDB" id="A0A482T0X4"/>
<reference evidence="2 3" key="1">
    <citation type="submission" date="2018-12" db="EMBL/GenBank/DDBJ databases">
        <title>Genome analysis provides insights into bioremediation potentialities of Halogeometricum borinquense strain N11.</title>
        <authorList>
            <person name="Najjari A."/>
            <person name="Youssef N."/>
            <person name="Fhoula I."/>
            <person name="Ben Dhia O."/>
            <person name="Mahjoubi M."/>
            <person name="Ouzari H.I."/>
            <person name="Cherif A."/>
        </authorList>
    </citation>
    <scope>NUCLEOTIDE SEQUENCE [LARGE SCALE GENOMIC DNA]</scope>
    <source>
        <strain evidence="2 3">N11</strain>
    </source>
</reference>
<dbReference type="EMBL" id="RZHH01000003">
    <property type="protein sequence ID" value="RYJ08300.1"/>
    <property type="molecule type" value="Genomic_DNA"/>
</dbReference>
<protein>
    <submittedName>
        <fullName evidence="2">Uncharacterized protein</fullName>
    </submittedName>
</protein>
<keyword evidence="1" id="KW-0472">Membrane</keyword>
<evidence type="ECO:0000313" key="2">
    <source>
        <dbReference type="EMBL" id="RYJ08300.1"/>
    </source>
</evidence>
<evidence type="ECO:0000313" key="3">
    <source>
        <dbReference type="Proteomes" id="UP000294028"/>
    </source>
</evidence>
<comment type="caution">
    <text evidence="2">The sequence shown here is derived from an EMBL/GenBank/DDBJ whole genome shotgun (WGS) entry which is preliminary data.</text>
</comment>
<keyword evidence="1" id="KW-1133">Transmembrane helix</keyword>